<dbReference type="AlphaFoldDB" id="A0AA39WM89"/>
<gene>
    <name evidence="2" type="ORF">B0T17DRAFT_536632</name>
</gene>
<comment type="caution">
    <text evidence="2">The sequence shown here is derived from an EMBL/GenBank/DDBJ whole genome shotgun (WGS) entry which is preliminary data.</text>
</comment>
<dbReference type="Proteomes" id="UP001174934">
    <property type="component" value="Unassembled WGS sequence"/>
</dbReference>
<keyword evidence="3" id="KW-1185">Reference proteome</keyword>
<organism evidence="2 3">
    <name type="scientific">Bombardia bombarda</name>
    <dbReference type="NCBI Taxonomy" id="252184"/>
    <lineage>
        <taxon>Eukaryota</taxon>
        <taxon>Fungi</taxon>
        <taxon>Dikarya</taxon>
        <taxon>Ascomycota</taxon>
        <taxon>Pezizomycotina</taxon>
        <taxon>Sordariomycetes</taxon>
        <taxon>Sordariomycetidae</taxon>
        <taxon>Sordariales</taxon>
        <taxon>Lasiosphaeriaceae</taxon>
        <taxon>Bombardia</taxon>
    </lineage>
</organism>
<feature type="compositionally biased region" description="Basic and acidic residues" evidence="1">
    <location>
        <begin position="56"/>
        <end position="88"/>
    </location>
</feature>
<sequence>MPTPSPIAILQKLQLFLAEIHYSVGLFQKVHFWGCPGDVAAASKKDGKPGTCSGRHPLERQDHLPGRPSELSRSRSQPKDNPEEEKGHKLPRPRSRPAFVHPSPPGTSLACCEEKKKKHNNMVPEMALCLLASVERVSEEVGCGQWMWRAVGFTWHRNLVVHSLGASL</sequence>
<dbReference type="EMBL" id="JAULSR010000005">
    <property type="protein sequence ID" value="KAK0618013.1"/>
    <property type="molecule type" value="Genomic_DNA"/>
</dbReference>
<reference evidence="2" key="1">
    <citation type="submission" date="2023-06" db="EMBL/GenBank/DDBJ databases">
        <title>Genome-scale phylogeny and comparative genomics of the fungal order Sordariales.</title>
        <authorList>
            <consortium name="Lawrence Berkeley National Laboratory"/>
            <person name="Hensen N."/>
            <person name="Bonometti L."/>
            <person name="Westerberg I."/>
            <person name="Brannstrom I.O."/>
            <person name="Guillou S."/>
            <person name="Cros-Aarteil S."/>
            <person name="Calhoun S."/>
            <person name="Haridas S."/>
            <person name="Kuo A."/>
            <person name="Mondo S."/>
            <person name="Pangilinan J."/>
            <person name="Riley R."/>
            <person name="LaButti K."/>
            <person name="Andreopoulos B."/>
            <person name="Lipzen A."/>
            <person name="Chen C."/>
            <person name="Yanf M."/>
            <person name="Daum C."/>
            <person name="Ng V."/>
            <person name="Clum A."/>
            <person name="Steindorff A."/>
            <person name="Ohm R."/>
            <person name="Martin F."/>
            <person name="Silar P."/>
            <person name="Natvig D."/>
            <person name="Lalanne C."/>
            <person name="Gautier V."/>
            <person name="Ament-velasquez S.L."/>
            <person name="Kruys A."/>
            <person name="Hutchinson M.I."/>
            <person name="Powell A.J."/>
            <person name="Barry K."/>
            <person name="Miller A.N."/>
            <person name="Grigoriev I.V."/>
            <person name="Debuchy R."/>
            <person name="Gladieux P."/>
            <person name="Thoren M.H."/>
            <person name="Johannesson H."/>
        </authorList>
    </citation>
    <scope>NUCLEOTIDE SEQUENCE</scope>
    <source>
        <strain evidence="2">SMH3391-2</strain>
    </source>
</reference>
<name>A0AA39WM89_9PEZI</name>
<evidence type="ECO:0000256" key="1">
    <source>
        <dbReference type="SAM" id="MobiDB-lite"/>
    </source>
</evidence>
<proteinExistence type="predicted"/>
<protein>
    <submittedName>
        <fullName evidence="2">Uncharacterized protein</fullName>
    </submittedName>
</protein>
<accession>A0AA39WM89</accession>
<feature type="region of interest" description="Disordered" evidence="1">
    <location>
        <begin position="41"/>
        <end position="107"/>
    </location>
</feature>
<evidence type="ECO:0000313" key="2">
    <source>
        <dbReference type="EMBL" id="KAK0618013.1"/>
    </source>
</evidence>
<evidence type="ECO:0000313" key="3">
    <source>
        <dbReference type="Proteomes" id="UP001174934"/>
    </source>
</evidence>